<dbReference type="AlphaFoldDB" id="A0A218WQM0"/>
<dbReference type="EC" id="2.4.1.-" evidence="5"/>
<dbReference type="PANTHER" id="PTHR48046:SF4">
    <property type="entry name" value="GLYCOSYLTRANSFERASE"/>
    <property type="match status" value="1"/>
</dbReference>
<proteinExistence type="inferred from homology"/>
<reference evidence="7" key="1">
    <citation type="journal article" date="2017" name="Plant J.">
        <title>The pomegranate (Punica granatum L.) genome and the genomics of punicalagin biosynthesis.</title>
        <authorList>
            <person name="Qin G."/>
            <person name="Xu C."/>
            <person name="Ming R."/>
            <person name="Tang H."/>
            <person name="Guyot R."/>
            <person name="Kramer E.M."/>
            <person name="Hu Y."/>
            <person name="Yi X."/>
            <person name="Qi Y."/>
            <person name="Xu X."/>
            <person name="Gao Z."/>
            <person name="Pan H."/>
            <person name="Jian J."/>
            <person name="Tian Y."/>
            <person name="Yue Z."/>
            <person name="Xu Y."/>
        </authorList>
    </citation>
    <scope>NUCLEOTIDE SEQUENCE [LARGE SCALE GENOMIC DNA]</scope>
    <source>
        <strain evidence="7">cv. Dabenzi</strain>
    </source>
</reference>
<dbReference type="GO" id="GO:0008194">
    <property type="term" value="F:UDP-glycosyltransferase activity"/>
    <property type="evidence" value="ECO:0007669"/>
    <property type="project" value="InterPro"/>
</dbReference>
<name>A0A218WQM0_PUNGR</name>
<keyword evidence="3 4" id="KW-0808">Transferase</keyword>
<dbReference type="PANTHER" id="PTHR48046">
    <property type="entry name" value="UDP-GLYCOSYLTRANSFERASE 72E1"/>
    <property type="match status" value="1"/>
</dbReference>
<evidence type="ECO:0000256" key="2">
    <source>
        <dbReference type="ARBA" id="ARBA00022676"/>
    </source>
</evidence>
<dbReference type="Proteomes" id="UP000197138">
    <property type="component" value="Unassembled WGS sequence"/>
</dbReference>
<dbReference type="FunFam" id="3.40.50.2000:FF:000051">
    <property type="entry name" value="Glycosyltransferase"/>
    <property type="match status" value="1"/>
</dbReference>
<evidence type="ECO:0000256" key="4">
    <source>
        <dbReference type="RuleBase" id="RU003718"/>
    </source>
</evidence>
<protein>
    <recommendedName>
        <fullName evidence="5">Glycosyltransferase</fullName>
        <ecNumber evidence="5">2.4.1.-</ecNumber>
    </recommendedName>
</protein>
<dbReference type="InterPro" id="IPR035595">
    <property type="entry name" value="UDP_glycos_trans_CS"/>
</dbReference>
<dbReference type="EMBL" id="MTKT01003769">
    <property type="protein sequence ID" value="OWM74501.1"/>
    <property type="molecule type" value="Genomic_DNA"/>
</dbReference>
<dbReference type="Pfam" id="PF00201">
    <property type="entry name" value="UDPGT"/>
    <property type="match status" value="1"/>
</dbReference>
<gene>
    <name evidence="6" type="ORF">CDL15_Pgr004004</name>
</gene>
<organism evidence="6 7">
    <name type="scientific">Punica granatum</name>
    <name type="common">Pomegranate</name>
    <dbReference type="NCBI Taxonomy" id="22663"/>
    <lineage>
        <taxon>Eukaryota</taxon>
        <taxon>Viridiplantae</taxon>
        <taxon>Streptophyta</taxon>
        <taxon>Embryophyta</taxon>
        <taxon>Tracheophyta</taxon>
        <taxon>Spermatophyta</taxon>
        <taxon>Magnoliopsida</taxon>
        <taxon>eudicotyledons</taxon>
        <taxon>Gunneridae</taxon>
        <taxon>Pentapetalae</taxon>
        <taxon>rosids</taxon>
        <taxon>malvids</taxon>
        <taxon>Myrtales</taxon>
        <taxon>Lythraceae</taxon>
        <taxon>Punica</taxon>
    </lineage>
</organism>
<dbReference type="SUPFAM" id="SSF53756">
    <property type="entry name" value="UDP-Glycosyltransferase/glycogen phosphorylase"/>
    <property type="match status" value="1"/>
</dbReference>
<sequence length="502" mass="55001">MVSDNPKQAVDVAVPVSPGIGHTIPLFEFSKRLSVDHGLKVCFLVITTNEPSPAQDSLLRPEAGAVIPPNLHVVDLPPTDLSTIPEDTTLGDRISLLVKRSLESVRVVLLEPTSRPKALVIDIFCSEALEFGQELSIPVYTFFTTCAALLTFSLYLPTLDHEVEGEFTDMPGPIRVPGCRSYRPEDLLDPVKNRKIEEYRWILLHFSRLPRAAGILLNTWEDLEPVSLAALKENPFFLQIPAPPVYTIGPVIKQAEGSEMLTPSNAESLTWLDRRPPESVLFITFGSGGTLTIEQLTELGWGLELSQQRFVWVVRAPTDVSGSGTFFKAGSTKSGPEEYLPEGFLERTRGLGVVVQSWAPQMAILGHSSTGAFISHCGWNSTLESLSCGVPLIAWPLYAEQRMNAAMLAEDIGVAIRPVTMDQGTGLVGRDEVERVVRMVMEGEEGKALRRRARDLKDSAEKALSCGGTSWETLATVCREWKSKDIYAAPNNKCSCAAAGRT</sequence>
<evidence type="ECO:0000313" key="6">
    <source>
        <dbReference type="EMBL" id="OWM74501.1"/>
    </source>
</evidence>
<evidence type="ECO:0000256" key="1">
    <source>
        <dbReference type="ARBA" id="ARBA00009995"/>
    </source>
</evidence>
<evidence type="ECO:0000313" key="7">
    <source>
        <dbReference type="Proteomes" id="UP000197138"/>
    </source>
</evidence>
<comment type="similarity">
    <text evidence="1 4">Belongs to the UDP-glycosyltransferase family.</text>
</comment>
<dbReference type="InterPro" id="IPR002213">
    <property type="entry name" value="UDP_glucos_trans"/>
</dbReference>
<comment type="caution">
    <text evidence="6">The sequence shown here is derived from an EMBL/GenBank/DDBJ whole genome shotgun (WGS) entry which is preliminary data.</text>
</comment>
<dbReference type="PROSITE" id="PS00375">
    <property type="entry name" value="UDPGT"/>
    <property type="match status" value="1"/>
</dbReference>
<evidence type="ECO:0000256" key="5">
    <source>
        <dbReference type="RuleBase" id="RU362057"/>
    </source>
</evidence>
<accession>A0A218WQM0</accession>
<dbReference type="Gene3D" id="3.40.50.2000">
    <property type="entry name" value="Glycogen Phosphorylase B"/>
    <property type="match status" value="2"/>
</dbReference>
<keyword evidence="2 4" id="KW-0328">Glycosyltransferase</keyword>
<evidence type="ECO:0000256" key="3">
    <source>
        <dbReference type="ARBA" id="ARBA00022679"/>
    </source>
</evidence>
<dbReference type="CDD" id="cd03784">
    <property type="entry name" value="GT1_Gtf-like"/>
    <property type="match status" value="1"/>
</dbReference>